<reference evidence="1 2" key="1">
    <citation type="submission" date="2018-08" db="EMBL/GenBank/DDBJ databases">
        <title>Diversity &amp; Physiological Properties of Lignin-Decomposing Actinobacteria from Soil.</title>
        <authorList>
            <person name="Roh S.G."/>
            <person name="Kim S.B."/>
        </authorList>
    </citation>
    <scope>NUCLEOTIDE SEQUENCE [LARGE SCALE GENOMIC DNA]</scope>
    <source>
        <strain evidence="1 2">MMS17-GH009</strain>
    </source>
</reference>
<gene>
    <name evidence="1" type="ORF">DR950_17075</name>
</gene>
<comment type="caution">
    <text evidence="1">The sequence shown here is derived from an EMBL/GenBank/DDBJ whole genome shotgun (WGS) entry which is preliminary data.</text>
</comment>
<keyword evidence="2" id="KW-1185">Reference proteome</keyword>
<accession>A0A372ZTM0</accession>
<evidence type="ECO:0000313" key="2">
    <source>
        <dbReference type="Proteomes" id="UP000263377"/>
    </source>
</evidence>
<sequence>MPGHTPNGAFVTARIKRGWRTQEDFAEAYNATAGTSGSKARISVRQVRRWESGQTLWPNRDARQVLIRMFGMPLGHLGFVPPAGKAMARDAAADDEPGTEDHVLRRTFVGGALVAPLLDLAALDHLAAAARDAYRYADQDLVDHLRNALDDTARIDLLDGPHRAMPAALGILSAINGAARDAKPGIRQQLLGLGARAAELAAWLHRDAGSPHRTITYWHNQSKEWATFTSDGAMHAYVLLRQAQAMGRHDPARILALADAATSGPWVLPPRPRAEALQQKARGLAMTGAAEKQIERVLDEAHGSLDQAAEPCGAATCTGPLGDGYTRDRLMVQSGICWREAKRPDKAVAVFRAHLSGSVLGPRDHAHYSAFLAGALAEAGEPDEAADAALRALAVAAPPRYGQVITELHRTAEILFPHRDRPAVREFHERLMVTVSC</sequence>
<dbReference type="InterPro" id="IPR011990">
    <property type="entry name" value="TPR-like_helical_dom_sf"/>
</dbReference>
<organism evidence="1 2">
    <name type="scientific">Kitasatospora xanthocidica</name>
    <dbReference type="NCBI Taxonomy" id="83382"/>
    <lineage>
        <taxon>Bacteria</taxon>
        <taxon>Bacillati</taxon>
        <taxon>Actinomycetota</taxon>
        <taxon>Actinomycetes</taxon>
        <taxon>Kitasatosporales</taxon>
        <taxon>Streptomycetaceae</taxon>
        <taxon>Kitasatospora</taxon>
    </lineage>
</organism>
<dbReference type="AlphaFoldDB" id="A0A372ZTM0"/>
<protein>
    <submittedName>
        <fullName evidence="1">XRE family transcriptional regulator</fullName>
    </submittedName>
</protein>
<dbReference type="Proteomes" id="UP000263377">
    <property type="component" value="Unassembled WGS sequence"/>
</dbReference>
<proteinExistence type="predicted"/>
<dbReference type="RefSeq" id="WP_117487507.1">
    <property type="nucleotide sequence ID" value="NZ_QVIG01000001.1"/>
</dbReference>
<evidence type="ECO:0000313" key="1">
    <source>
        <dbReference type="EMBL" id="RGD59268.1"/>
    </source>
</evidence>
<dbReference type="EMBL" id="QVIG01000001">
    <property type="protein sequence ID" value="RGD59268.1"/>
    <property type="molecule type" value="Genomic_DNA"/>
</dbReference>
<dbReference type="SUPFAM" id="SSF48452">
    <property type="entry name" value="TPR-like"/>
    <property type="match status" value="1"/>
</dbReference>
<name>A0A372ZTM0_9ACTN</name>